<dbReference type="GO" id="GO:0050660">
    <property type="term" value="F:flavin adenine dinucleotide binding"/>
    <property type="evidence" value="ECO:0007669"/>
    <property type="project" value="InterPro"/>
</dbReference>
<dbReference type="PANTHER" id="PTHR43884">
    <property type="entry name" value="ACYL-COA DEHYDROGENASE"/>
    <property type="match status" value="1"/>
</dbReference>
<dbReference type="RefSeq" id="WP_119360909.1">
    <property type="nucleotide sequence ID" value="NZ_QWKZ01000097.1"/>
</dbReference>
<keyword evidence="11" id="KW-1185">Reference proteome</keyword>
<proteinExistence type="inferred from homology"/>
<comment type="caution">
    <text evidence="10">The sequence shown here is derived from an EMBL/GenBank/DDBJ whole genome shotgun (WGS) entry which is preliminary data.</text>
</comment>
<dbReference type="InterPro" id="IPR013786">
    <property type="entry name" value="AcylCoA_DH/ox_N"/>
</dbReference>
<dbReference type="AlphaFoldDB" id="A0A399EEP4"/>
<dbReference type="FunFam" id="1.10.540.10:FF:000002">
    <property type="entry name" value="Acyl-CoA dehydrogenase FadE19"/>
    <property type="match status" value="1"/>
</dbReference>
<protein>
    <submittedName>
        <fullName evidence="10">Acyl-CoA dehydrogenase</fullName>
        <ecNumber evidence="10">1.3.99.-</ecNumber>
    </submittedName>
</protein>
<evidence type="ECO:0000313" key="10">
    <source>
        <dbReference type="EMBL" id="RIH82795.1"/>
    </source>
</evidence>
<evidence type="ECO:0000259" key="9">
    <source>
        <dbReference type="Pfam" id="PF02771"/>
    </source>
</evidence>
<reference evidence="10 11" key="1">
    <citation type="submission" date="2018-08" db="EMBL/GenBank/DDBJ databases">
        <title>Meiothermus luteus KCTC 52599 genome sequencing project.</title>
        <authorList>
            <person name="Da Costa M.S."/>
            <person name="Albuquerque L."/>
            <person name="Raposo P."/>
            <person name="Froufe H.J.C."/>
            <person name="Barroso C.S."/>
            <person name="Egas C."/>
        </authorList>
    </citation>
    <scope>NUCLEOTIDE SEQUENCE [LARGE SCALE GENOMIC DNA]</scope>
    <source>
        <strain evidence="10 11">KCTC 52599</strain>
    </source>
</reference>
<dbReference type="FunFam" id="2.40.110.10:FF:000002">
    <property type="entry name" value="Acyl-CoA dehydrogenase fadE12"/>
    <property type="match status" value="1"/>
</dbReference>
<dbReference type="SUPFAM" id="SSF56645">
    <property type="entry name" value="Acyl-CoA dehydrogenase NM domain-like"/>
    <property type="match status" value="1"/>
</dbReference>
<dbReference type="InterPro" id="IPR046373">
    <property type="entry name" value="Acyl-CoA_Oxase/DH_mid-dom_sf"/>
</dbReference>
<name>A0A399EEP4_9DEIN</name>
<dbReference type="Gene3D" id="1.10.540.10">
    <property type="entry name" value="Acyl-CoA dehydrogenase/oxidase, N-terminal domain"/>
    <property type="match status" value="1"/>
</dbReference>
<evidence type="ECO:0000256" key="3">
    <source>
        <dbReference type="ARBA" id="ARBA00022630"/>
    </source>
</evidence>
<dbReference type="OrthoDB" id="29340at2"/>
<dbReference type="Gene3D" id="2.40.110.10">
    <property type="entry name" value="Butyryl-CoA Dehydrogenase, subunit A, domain 2"/>
    <property type="match status" value="1"/>
</dbReference>
<evidence type="ECO:0000256" key="4">
    <source>
        <dbReference type="ARBA" id="ARBA00022827"/>
    </source>
</evidence>
<evidence type="ECO:0000256" key="1">
    <source>
        <dbReference type="ARBA" id="ARBA00001974"/>
    </source>
</evidence>
<feature type="domain" description="Acyl-CoA dehydrogenase/oxidase C-terminal" evidence="7">
    <location>
        <begin position="223"/>
        <end position="371"/>
    </location>
</feature>
<dbReference type="PANTHER" id="PTHR43884:SF12">
    <property type="entry name" value="ISOVALERYL-COA DEHYDROGENASE, MITOCHONDRIAL-RELATED"/>
    <property type="match status" value="1"/>
</dbReference>
<dbReference type="Pfam" id="PF02771">
    <property type="entry name" value="Acyl-CoA_dh_N"/>
    <property type="match status" value="1"/>
</dbReference>
<keyword evidence="3 6" id="KW-0285">Flavoprotein</keyword>
<evidence type="ECO:0000259" key="8">
    <source>
        <dbReference type="Pfam" id="PF02770"/>
    </source>
</evidence>
<comment type="cofactor">
    <cofactor evidence="1 6">
        <name>FAD</name>
        <dbReference type="ChEBI" id="CHEBI:57692"/>
    </cofactor>
</comment>
<sequence>MPTLTTEQKMVLEMVRQVSREVLWELAPEYDRTGAYPWPQLRKLGQLGLLGMTTPEAWGGAGLDSVTWALALEEIAAADPSVAVILSVTSGLPQYMLLRFGSEAQKKKYLVPLAKGEWIGAFCLSEPHAGSDPASLKTRAQRVPGGWRLDGVKSWVTSGGQAQVYVVMARSEAGISSFIVEKDSPGLGFGQPEEKMGLHAAHTCEVRLEGVFVPEENLLGQEGRGLAQALAGLDSGRIGIAAQAVGMARAAFELARRYADERFQFGQRLREFQGVSFKLAEMHTRIAAARGLVLEAAAKKDRGERYTLEASTAKLFASDVAVSVTRDAVQILGGYGYHRDYRVERYYRDAKVTEIYEGTSEIQKLIIARELYR</sequence>
<dbReference type="SUPFAM" id="SSF47203">
    <property type="entry name" value="Acyl-CoA dehydrogenase C-terminal domain-like"/>
    <property type="match status" value="1"/>
</dbReference>
<feature type="domain" description="Acyl-CoA oxidase/dehydrogenase middle" evidence="8">
    <location>
        <begin position="121"/>
        <end position="211"/>
    </location>
</feature>
<dbReference type="EC" id="1.3.99.-" evidence="10"/>
<evidence type="ECO:0000313" key="11">
    <source>
        <dbReference type="Proteomes" id="UP000265800"/>
    </source>
</evidence>
<dbReference type="PIRSF" id="PIRSF016578">
    <property type="entry name" value="HsaA"/>
    <property type="match status" value="1"/>
</dbReference>
<dbReference type="EMBL" id="QWKZ01000097">
    <property type="protein sequence ID" value="RIH82795.1"/>
    <property type="molecule type" value="Genomic_DNA"/>
</dbReference>
<dbReference type="PROSITE" id="PS00072">
    <property type="entry name" value="ACYL_COA_DH_1"/>
    <property type="match status" value="1"/>
</dbReference>
<gene>
    <name evidence="10" type="primary">mmgC</name>
    <name evidence="10" type="ORF">Mlute_02384</name>
</gene>
<feature type="domain" description="Acyl-CoA dehydrogenase/oxidase N-terminal" evidence="9">
    <location>
        <begin position="5"/>
        <end position="117"/>
    </location>
</feature>
<dbReference type="InterPro" id="IPR006089">
    <property type="entry name" value="Acyl-CoA_DH_CS"/>
</dbReference>
<dbReference type="PROSITE" id="PS00073">
    <property type="entry name" value="ACYL_COA_DH_2"/>
    <property type="match status" value="1"/>
</dbReference>
<dbReference type="GO" id="GO:0003995">
    <property type="term" value="F:acyl-CoA dehydrogenase activity"/>
    <property type="evidence" value="ECO:0007669"/>
    <property type="project" value="InterPro"/>
</dbReference>
<dbReference type="Gene3D" id="1.20.140.10">
    <property type="entry name" value="Butyryl-CoA Dehydrogenase, subunit A, domain 3"/>
    <property type="match status" value="1"/>
</dbReference>
<dbReference type="InterPro" id="IPR036250">
    <property type="entry name" value="AcylCo_DH-like_C"/>
</dbReference>
<dbReference type="InterPro" id="IPR037069">
    <property type="entry name" value="AcylCoA_DH/ox_N_sf"/>
</dbReference>
<keyword evidence="4 6" id="KW-0274">FAD</keyword>
<dbReference type="InterPro" id="IPR006091">
    <property type="entry name" value="Acyl-CoA_Oxase/DH_mid-dom"/>
</dbReference>
<dbReference type="FunFam" id="1.20.140.10:FF:000004">
    <property type="entry name" value="Acyl-CoA dehydrogenase FadE25"/>
    <property type="match status" value="1"/>
</dbReference>
<evidence type="ECO:0000256" key="6">
    <source>
        <dbReference type="RuleBase" id="RU362125"/>
    </source>
</evidence>
<accession>A0A399EEP4</accession>
<evidence type="ECO:0000256" key="5">
    <source>
        <dbReference type="ARBA" id="ARBA00023002"/>
    </source>
</evidence>
<dbReference type="Proteomes" id="UP000265800">
    <property type="component" value="Unassembled WGS sequence"/>
</dbReference>
<evidence type="ECO:0000256" key="2">
    <source>
        <dbReference type="ARBA" id="ARBA00009347"/>
    </source>
</evidence>
<dbReference type="InterPro" id="IPR009100">
    <property type="entry name" value="AcylCoA_DH/oxidase_NM_dom_sf"/>
</dbReference>
<organism evidence="10 11">
    <name type="scientific">Meiothermus luteus</name>
    <dbReference type="NCBI Taxonomy" id="2026184"/>
    <lineage>
        <taxon>Bacteria</taxon>
        <taxon>Thermotogati</taxon>
        <taxon>Deinococcota</taxon>
        <taxon>Deinococci</taxon>
        <taxon>Thermales</taxon>
        <taxon>Thermaceae</taxon>
        <taxon>Meiothermus</taxon>
    </lineage>
</organism>
<comment type="similarity">
    <text evidence="2 6">Belongs to the acyl-CoA dehydrogenase family.</text>
</comment>
<dbReference type="Pfam" id="PF02770">
    <property type="entry name" value="Acyl-CoA_dh_M"/>
    <property type="match status" value="1"/>
</dbReference>
<evidence type="ECO:0000259" key="7">
    <source>
        <dbReference type="Pfam" id="PF00441"/>
    </source>
</evidence>
<dbReference type="Pfam" id="PF00441">
    <property type="entry name" value="Acyl-CoA_dh_1"/>
    <property type="match status" value="1"/>
</dbReference>
<dbReference type="InterPro" id="IPR009075">
    <property type="entry name" value="AcylCo_DH/oxidase_C"/>
</dbReference>
<keyword evidence="5 6" id="KW-0560">Oxidoreductase</keyword>